<proteinExistence type="predicted"/>
<name>A0A1B6MDN4_9HEMI</name>
<evidence type="ECO:0000313" key="2">
    <source>
        <dbReference type="EMBL" id="JAT34048.1"/>
    </source>
</evidence>
<evidence type="ECO:0000256" key="1">
    <source>
        <dbReference type="SAM" id="MobiDB-lite"/>
    </source>
</evidence>
<dbReference type="EMBL" id="GEBQ01005929">
    <property type="protein sequence ID" value="JAT34048.1"/>
    <property type="molecule type" value="Transcribed_RNA"/>
</dbReference>
<feature type="region of interest" description="Disordered" evidence="1">
    <location>
        <begin position="1"/>
        <end position="52"/>
    </location>
</feature>
<organism evidence="2">
    <name type="scientific">Graphocephala atropunctata</name>
    <dbReference type="NCBI Taxonomy" id="36148"/>
    <lineage>
        <taxon>Eukaryota</taxon>
        <taxon>Metazoa</taxon>
        <taxon>Ecdysozoa</taxon>
        <taxon>Arthropoda</taxon>
        <taxon>Hexapoda</taxon>
        <taxon>Insecta</taxon>
        <taxon>Pterygota</taxon>
        <taxon>Neoptera</taxon>
        <taxon>Paraneoptera</taxon>
        <taxon>Hemiptera</taxon>
        <taxon>Auchenorrhyncha</taxon>
        <taxon>Membracoidea</taxon>
        <taxon>Cicadellidae</taxon>
        <taxon>Cicadellinae</taxon>
        <taxon>Cicadellini</taxon>
        <taxon>Graphocephala</taxon>
    </lineage>
</organism>
<sequence length="113" mass="12225">MGRSSYGGQPVGPPYCARSQAGPPVGRPGCARSTAGPRAGRHTTSDPLDQSDQCGLVTRDERLILCRIVCDILVRIRTRFVRSFARYGSAHGWAGRTECVNINILLVYTSDSS</sequence>
<gene>
    <name evidence="2" type="ORF">g.32986</name>
</gene>
<dbReference type="AlphaFoldDB" id="A0A1B6MDN4"/>
<accession>A0A1B6MDN4</accession>
<reference evidence="2" key="1">
    <citation type="submission" date="2015-11" db="EMBL/GenBank/DDBJ databases">
        <title>De novo transcriptome assembly of four potential Pierce s Disease insect vectors from Arizona vineyards.</title>
        <authorList>
            <person name="Tassone E.E."/>
        </authorList>
    </citation>
    <scope>NUCLEOTIDE SEQUENCE</scope>
</reference>
<protein>
    <submittedName>
        <fullName evidence="2">Uncharacterized protein</fullName>
    </submittedName>
</protein>